<dbReference type="PROSITE" id="PS51186">
    <property type="entry name" value="GNAT"/>
    <property type="match status" value="1"/>
</dbReference>
<dbReference type="AlphaFoldDB" id="A0A2A3EJP0"/>
<evidence type="ECO:0000313" key="29">
    <source>
        <dbReference type="EMBL" id="PBC31910.1"/>
    </source>
</evidence>
<dbReference type="PROSITE" id="PS50262">
    <property type="entry name" value="G_PROTEIN_RECEP_F1_2"/>
    <property type="match status" value="1"/>
</dbReference>
<keyword evidence="12" id="KW-0819">tRNA processing</keyword>
<keyword evidence="9" id="KW-0808">Transferase</keyword>
<dbReference type="EC" id="2.3.1.311" evidence="21"/>
<dbReference type="InterPro" id="IPR016181">
    <property type="entry name" value="Acyl_CoA_acyltransferase"/>
</dbReference>
<dbReference type="Gene3D" id="1.20.1070.10">
    <property type="entry name" value="Rhodopsin 7-helix transmembrane proteins"/>
    <property type="match status" value="2"/>
</dbReference>
<dbReference type="Proteomes" id="UP000242457">
    <property type="component" value="Unassembled WGS sequence"/>
</dbReference>
<evidence type="ECO:0000256" key="11">
    <source>
        <dbReference type="ARBA" id="ARBA00022692"/>
    </source>
</evidence>
<dbReference type="SMART" id="SM01381">
    <property type="entry name" value="7TM_GPCR_Srsx"/>
    <property type="match status" value="1"/>
</dbReference>
<dbReference type="InterPro" id="IPR034687">
    <property type="entry name" value="ELP3-like"/>
</dbReference>
<dbReference type="Pfam" id="PF16199">
    <property type="entry name" value="Radical_SAM_C"/>
    <property type="match status" value="1"/>
</dbReference>
<dbReference type="GO" id="GO:0106261">
    <property type="term" value="F:tRNA uridine(34) acetyltransferase activity"/>
    <property type="evidence" value="ECO:0007669"/>
    <property type="project" value="UniProtKB-EC"/>
</dbReference>
<evidence type="ECO:0000259" key="27">
    <source>
        <dbReference type="PROSITE" id="PS51186"/>
    </source>
</evidence>
<dbReference type="GO" id="GO:0002926">
    <property type="term" value="P:tRNA wobble base 5-methoxycarbonylmethyl-2-thiouridinylation"/>
    <property type="evidence" value="ECO:0007669"/>
    <property type="project" value="TreeGrafter"/>
</dbReference>
<evidence type="ECO:0000259" key="26">
    <source>
        <dbReference type="PROSITE" id="PS50262"/>
    </source>
</evidence>
<keyword evidence="23" id="KW-0675">Receptor</keyword>
<evidence type="ECO:0000256" key="10">
    <source>
        <dbReference type="ARBA" id="ARBA00022691"/>
    </source>
</evidence>
<name>A0A2A3EJP0_APICC</name>
<dbReference type="NCBIfam" id="TIGR01211">
    <property type="entry name" value="ELP3"/>
    <property type="match status" value="1"/>
</dbReference>
<dbReference type="SFLD" id="SFLDS00029">
    <property type="entry name" value="Radical_SAM"/>
    <property type="match status" value="1"/>
</dbReference>
<evidence type="ECO:0000256" key="22">
    <source>
        <dbReference type="ARBA" id="ARBA00047372"/>
    </source>
</evidence>
<evidence type="ECO:0000256" key="6">
    <source>
        <dbReference type="ARBA" id="ARBA00020266"/>
    </source>
</evidence>
<dbReference type="SFLD" id="SFLDF00344">
    <property type="entry name" value="ELP3-like"/>
    <property type="match status" value="1"/>
</dbReference>
<dbReference type="InterPro" id="IPR006638">
    <property type="entry name" value="Elp3/MiaA/NifB-like_rSAM"/>
</dbReference>
<dbReference type="SFLD" id="SFLDG01086">
    <property type="entry name" value="elongater_protein-like"/>
    <property type="match status" value="1"/>
</dbReference>
<dbReference type="PROSITE" id="PS00237">
    <property type="entry name" value="G_PROTEIN_RECEP_F1_1"/>
    <property type="match status" value="1"/>
</dbReference>
<keyword evidence="8" id="KW-0820">tRNA-binding</keyword>
<evidence type="ECO:0000256" key="25">
    <source>
        <dbReference type="SAM" id="Phobius"/>
    </source>
</evidence>
<comment type="subcellular location">
    <subcellularLocation>
        <location evidence="2">Membrane</location>
    </subcellularLocation>
</comment>
<evidence type="ECO:0000256" key="23">
    <source>
        <dbReference type="RuleBase" id="RU000688"/>
    </source>
</evidence>
<feature type="compositionally biased region" description="Polar residues" evidence="24">
    <location>
        <begin position="368"/>
        <end position="390"/>
    </location>
</feature>
<gene>
    <name evidence="29" type="ORF">APICC_05661</name>
</gene>
<evidence type="ECO:0000256" key="15">
    <source>
        <dbReference type="ARBA" id="ARBA00022989"/>
    </source>
</evidence>
<evidence type="ECO:0000256" key="13">
    <source>
        <dbReference type="ARBA" id="ARBA00022723"/>
    </source>
</evidence>
<evidence type="ECO:0000256" key="7">
    <source>
        <dbReference type="ARBA" id="ARBA00022485"/>
    </source>
</evidence>
<evidence type="ECO:0000256" key="19">
    <source>
        <dbReference type="ARBA" id="ARBA00023315"/>
    </source>
</evidence>
<comment type="cofactor">
    <cofactor evidence="1">
        <name>[4Fe-4S] cluster</name>
        <dbReference type="ChEBI" id="CHEBI:49883"/>
    </cofactor>
</comment>
<dbReference type="GO" id="GO:0033588">
    <property type="term" value="C:elongator holoenzyme complex"/>
    <property type="evidence" value="ECO:0007669"/>
    <property type="project" value="TreeGrafter"/>
</dbReference>
<dbReference type="InterPro" id="IPR056591">
    <property type="entry name" value="ELP3-like_N"/>
</dbReference>
<dbReference type="Pfam" id="PF23613">
    <property type="entry name" value="ELP3_N"/>
    <property type="match status" value="1"/>
</dbReference>
<dbReference type="GO" id="GO:0005737">
    <property type="term" value="C:cytoplasm"/>
    <property type="evidence" value="ECO:0007669"/>
    <property type="project" value="TreeGrafter"/>
</dbReference>
<feature type="transmembrane region" description="Helical" evidence="25">
    <location>
        <begin position="228"/>
        <end position="251"/>
    </location>
</feature>
<keyword evidence="30" id="KW-1185">Reference proteome</keyword>
<dbReference type="EMBL" id="KZ288226">
    <property type="protein sequence ID" value="PBC31910.1"/>
    <property type="molecule type" value="Genomic_DNA"/>
</dbReference>
<dbReference type="CDD" id="cd01335">
    <property type="entry name" value="Radical_SAM"/>
    <property type="match status" value="1"/>
</dbReference>
<dbReference type="GO" id="GO:0000049">
    <property type="term" value="F:tRNA binding"/>
    <property type="evidence" value="ECO:0007669"/>
    <property type="project" value="UniProtKB-KW"/>
</dbReference>
<keyword evidence="19" id="KW-0012">Acyltransferase</keyword>
<dbReference type="PROSITE" id="PS51918">
    <property type="entry name" value="RADICAL_SAM"/>
    <property type="match status" value="1"/>
</dbReference>
<dbReference type="InterPro" id="IPR032432">
    <property type="entry name" value="Radical_SAM_C"/>
</dbReference>
<comment type="similarity">
    <text evidence="5 23">Belongs to the G-protein coupled receptor 1 family.</text>
</comment>
<dbReference type="InterPro" id="IPR000276">
    <property type="entry name" value="GPCR_Rhodpsn"/>
</dbReference>
<dbReference type="SUPFAM" id="SSF102114">
    <property type="entry name" value="Radical SAM enzymes"/>
    <property type="match status" value="1"/>
</dbReference>
<evidence type="ECO:0000256" key="20">
    <source>
        <dbReference type="ARBA" id="ARBA00030769"/>
    </source>
</evidence>
<evidence type="ECO:0000256" key="1">
    <source>
        <dbReference type="ARBA" id="ARBA00001966"/>
    </source>
</evidence>
<keyword evidence="13" id="KW-0479">Metal-binding</keyword>
<feature type="transmembrane region" description="Helical" evidence="25">
    <location>
        <begin position="65"/>
        <end position="88"/>
    </location>
</feature>
<evidence type="ECO:0000313" key="30">
    <source>
        <dbReference type="Proteomes" id="UP000242457"/>
    </source>
</evidence>
<keyword evidence="10" id="KW-0949">S-adenosyl-L-methionine</keyword>
<keyword evidence="11 23" id="KW-0812">Transmembrane</keyword>
<keyword evidence="23" id="KW-0297">G-protein coupled receptor</keyword>
<dbReference type="SUPFAM" id="SSF81321">
    <property type="entry name" value="Family A G protein-coupled receptor-like"/>
    <property type="match status" value="1"/>
</dbReference>
<feature type="transmembrane region" description="Helical" evidence="25">
    <location>
        <begin position="143"/>
        <end position="163"/>
    </location>
</feature>
<keyword evidence="23" id="KW-0807">Transducer</keyword>
<feature type="domain" description="Radical SAM core" evidence="28">
    <location>
        <begin position="548"/>
        <end position="838"/>
    </location>
</feature>
<dbReference type="PANTHER" id="PTHR11135:SF0">
    <property type="entry name" value="ELONGATOR COMPLEX PROTEIN 3"/>
    <property type="match status" value="1"/>
</dbReference>
<reference evidence="29 30" key="1">
    <citation type="submission" date="2014-07" db="EMBL/GenBank/DDBJ databases">
        <title>Genomic and transcriptomic analysis on Apis cerana provide comprehensive insights into honey bee biology.</title>
        <authorList>
            <person name="Diao Q."/>
            <person name="Sun L."/>
            <person name="Zheng H."/>
            <person name="Zheng H."/>
            <person name="Xu S."/>
            <person name="Wang S."/>
            <person name="Zeng Z."/>
            <person name="Hu F."/>
            <person name="Su S."/>
            <person name="Wu J."/>
        </authorList>
    </citation>
    <scope>NUCLEOTIDE SEQUENCE [LARGE SCALE GENOMIC DNA]</scope>
    <source>
        <tissue evidence="29">Pupae without intestine</tissue>
    </source>
</reference>
<dbReference type="FunFam" id="3.40.630.30:FF:000003">
    <property type="entry name" value="Elongator complex protein 3"/>
    <property type="match status" value="1"/>
</dbReference>
<dbReference type="InterPro" id="IPR007197">
    <property type="entry name" value="rSAM"/>
</dbReference>
<comment type="catalytic activity">
    <reaction evidence="22">
        <text>uridine(34) in tRNA + acetyl-CoA + S-adenosyl-L-methionine + H2O = 5-(carboxymethyl)uridine(34) in tRNA + 5'-deoxyadenosine + L-methionine + CoA + 2 H(+)</text>
        <dbReference type="Rhea" id="RHEA:61020"/>
        <dbReference type="Rhea" id="RHEA-COMP:10407"/>
        <dbReference type="Rhea" id="RHEA-COMP:11727"/>
        <dbReference type="ChEBI" id="CHEBI:15377"/>
        <dbReference type="ChEBI" id="CHEBI:15378"/>
        <dbReference type="ChEBI" id="CHEBI:17319"/>
        <dbReference type="ChEBI" id="CHEBI:57287"/>
        <dbReference type="ChEBI" id="CHEBI:57288"/>
        <dbReference type="ChEBI" id="CHEBI:57844"/>
        <dbReference type="ChEBI" id="CHEBI:59789"/>
        <dbReference type="ChEBI" id="CHEBI:65315"/>
        <dbReference type="ChEBI" id="CHEBI:74882"/>
        <dbReference type="EC" id="2.3.1.311"/>
    </reaction>
    <physiologicalReaction direction="left-to-right" evidence="22">
        <dbReference type="Rhea" id="RHEA:61021"/>
    </physiologicalReaction>
</comment>
<evidence type="ECO:0000256" key="5">
    <source>
        <dbReference type="ARBA" id="ARBA00010663"/>
    </source>
</evidence>
<dbReference type="InterPro" id="IPR058240">
    <property type="entry name" value="rSAM_sf"/>
</dbReference>
<dbReference type="GO" id="GO:0051539">
    <property type="term" value="F:4 iron, 4 sulfur cluster binding"/>
    <property type="evidence" value="ECO:0007669"/>
    <property type="project" value="UniProtKB-KW"/>
</dbReference>
<dbReference type="InterPro" id="IPR039661">
    <property type="entry name" value="ELP3"/>
</dbReference>
<dbReference type="Gene3D" id="3.40.630.30">
    <property type="match status" value="1"/>
</dbReference>
<sequence>MEFPSNISELANNLTVTALNASTHSELNLPYTVCEILVAVCAVFGNGLVIIVFSKEKKLRRRTNYYIISLATADLLVGLFAIPFAILASIGLPKNLHACLFTVSVLIVLCTISIFCLVAVSVDRYWAILHPMGYSRTVRTKTAIGIICVCWIAGTLVGFLPLLGWNAGKKSNEKCIFTEVMDYDYLLQQIVTMNPGRRTGNQTTGTMLRLLGAARKREVKATQNLSRIVIFFIICWIPLYTINCVMAFCPWCRVNDVVMNFCIILSHLNSAGNPLLYAYHLKDFRAALKNFMWKLLFPHNDMKSSVVSVIHDRGSLVGSQRQYHKQIGGLSSSKGPTSNLLRQVTDVRSKGLLSVPRNISIRDKEIGNASSSSQSDKQEGDNVSQNSNEFQRNESDKFENNRIDSNISRSSSHITSMELQTYKPLMPLLPAEIDHIEETPPASIFVIEVDVNHMESVHKKLNEELTENKDKEFEQSKEERMVMTIGEIIQELLKAHEENRDIDLNKLKTRIASKYGLETSPRLVDIIAAVPVDARSILIPKLKAKPIRTASGIAVVAVMCKPHRCPHINMTGNICVYCPGGPDSDFEYSTQSYTGYEPTSMRAIRARYNPFLQTRHRVEQLKQLGHNVDKIEFIVMGGTFMSLPEDYRDYFIRNLHDALSGHVSSNVDEAVKFSERSRTKCIGITIETRPDYCLKKHLSDMLRYGCTRLEIGVQSVYEDVARDTNRGHTVRAVCESFQLSKDTGFKVIAHMMPDLPNVDIERDVNQFIEFFENPAFRADGLKIYPTLVIRGTGLYELWKTGRYKSYPPSVLVDLIARILSLIPPWTRVYRVQRDIPMPLVSSGVEHGNLRELALARMKDLGTDCRDVRTREVGIQEIHHKVQPYEVELIRRDYVANGGWETFLSYEDPTQDILVGLLRLRKCSNETFRSELKEKCSIVRELHVYGSVVPVNARDPTKFQHQGFGMLLMEEAERIAKEEHGSHKISVISGVGTRNYYRKMGYELDGPYMSKILVLCK</sequence>
<feature type="compositionally biased region" description="Low complexity" evidence="24">
    <location>
        <begin position="403"/>
        <end position="412"/>
    </location>
</feature>
<evidence type="ECO:0000256" key="8">
    <source>
        <dbReference type="ARBA" id="ARBA00022555"/>
    </source>
</evidence>
<dbReference type="PRINTS" id="PR00237">
    <property type="entry name" value="GPCRRHODOPSN"/>
</dbReference>
<evidence type="ECO:0000259" key="28">
    <source>
        <dbReference type="PROSITE" id="PS51918"/>
    </source>
</evidence>
<comment type="pathway">
    <text evidence="3">tRNA modification; 5-methoxycarbonylmethyl-2-thiouridine-tRNA biosynthesis.</text>
</comment>
<proteinExistence type="inferred from homology"/>
<evidence type="ECO:0000256" key="21">
    <source>
        <dbReference type="ARBA" id="ARBA00044771"/>
    </source>
</evidence>
<protein>
    <recommendedName>
        <fullName evidence="6">Elongator complex protein 3</fullName>
        <ecNumber evidence="21">2.3.1.311</ecNumber>
    </recommendedName>
    <alternativeName>
        <fullName evidence="20">tRNA uridine(34) acetyltransferase</fullName>
    </alternativeName>
</protein>
<feature type="domain" description="G-protein coupled receptors family 1 profile" evidence="26">
    <location>
        <begin position="45"/>
        <end position="277"/>
    </location>
</feature>
<dbReference type="GO" id="GO:0005634">
    <property type="term" value="C:nucleus"/>
    <property type="evidence" value="ECO:0007669"/>
    <property type="project" value="TreeGrafter"/>
</dbReference>
<dbReference type="STRING" id="94128.A0A2A3EJP0"/>
<evidence type="ECO:0000256" key="4">
    <source>
        <dbReference type="ARBA" id="ARBA00005494"/>
    </source>
</evidence>
<dbReference type="InterPro" id="IPR000182">
    <property type="entry name" value="GNAT_dom"/>
</dbReference>
<dbReference type="SUPFAM" id="SSF55729">
    <property type="entry name" value="Acyl-CoA N-acyltransferases (Nat)"/>
    <property type="match status" value="1"/>
</dbReference>
<dbReference type="SMART" id="SM00729">
    <property type="entry name" value="Elp3"/>
    <property type="match status" value="1"/>
</dbReference>
<dbReference type="Pfam" id="PF00001">
    <property type="entry name" value="7tm_1"/>
    <property type="match status" value="1"/>
</dbReference>
<keyword evidence="16" id="KW-0408">Iron</keyword>
<dbReference type="GO" id="GO:0004930">
    <property type="term" value="F:G protein-coupled receptor activity"/>
    <property type="evidence" value="ECO:0007669"/>
    <property type="project" value="UniProtKB-KW"/>
</dbReference>
<feature type="region of interest" description="Disordered" evidence="24">
    <location>
        <begin position="363"/>
        <end position="412"/>
    </location>
</feature>
<keyword evidence="14" id="KW-0694">RNA-binding</keyword>
<feature type="domain" description="N-acetyltransferase" evidence="27">
    <location>
        <begin position="862"/>
        <end position="1016"/>
    </location>
</feature>
<evidence type="ECO:0000256" key="18">
    <source>
        <dbReference type="ARBA" id="ARBA00023136"/>
    </source>
</evidence>
<evidence type="ECO:0000256" key="24">
    <source>
        <dbReference type="SAM" id="MobiDB-lite"/>
    </source>
</evidence>
<keyword evidence="15 25" id="KW-1133">Transmembrane helix</keyword>
<dbReference type="PANTHER" id="PTHR11135">
    <property type="entry name" value="HISTONE ACETYLTRANSFERASE-RELATED"/>
    <property type="match status" value="1"/>
</dbReference>
<feature type="compositionally biased region" description="Basic and acidic residues" evidence="24">
    <location>
        <begin position="391"/>
        <end position="402"/>
    </location>
</feature>
<accession>A0A2A3EJP0</accession>
<dbReference type="GO" id="GO:0016020">
    <property type="term" value="C:membrane"/>
    <property type="evidence" value="ECO:0007669"/>
    <property type="project" value="UniProtKB-SubCell"/>
</dbReference>
<organism evidence="29 30">
    <name type="scientific">Apis cerana cerana</name>
    <name type="common">Oriental honeybee</name>
    <dbReference type="NCBI Taxonomy" id="94128"/>
    <lineage>
        <taxon>Eukaryota</taxon>
        <taxon>Metazoa</taxon>
        <taxon>Ecdysozoa</taxon>
        <taxon>Arthropoda</taxon>
        <taxon>Hexapoda</taxon>
        <taxon>Insecta</taxon>
        <taxon>Pterygota</taxon>
        <taxon>Neoptera</taxon>
        <taxon>Endopterygota</taxon>
        <taxon>Hymenoptera</taxon>
        <taxon>Apocrita</taxon>
        <taxon>Aculeata</taxon>
        <taxon>Apoidea</taxon>
        <taxon>Anthophila</taxon>
        <taxon>Apidae</taxon>
        <taxon>Apis</taxon>
    </lineage>
</organism>
<evidence type="ECO:0000256" key="14">
    <source>
        <dbReference type="ARBA" id="ARBA00022884"/>
    </source>
</evidence>
<feature type="transmembrane region" description="Helical" evidence="25">
    <location>
        <begin position="258"/>
        <end position="279"/>
    </location>
</feature>
<keyword evidence="17" id="KW-0411">Iron-sulfur</keyword>
<keyword evidence="18 25" id="KW-0472">Membrane</keyword>
<feature type="transmembrane region" description="Helical" evidence="25">
    <location>
        <begin position="100"/>
        <end position="122"/>
    </location>
</feature>
<dbReference type="InterPro" id="IPR017452">
    <property type="entry name" value="GPCR_Rhodpsn_7TM"/>
</dbReference>
<evidence type="ECO:0000256" key="9">
    <source>
        <dbReference type="ARBA" id="ARBA00022679"/>
    </source>
</evidence>
<dbReference type="OrthoDB" id="10265243at2759"/>
<dbReference type="Pfam" id="PF04055">
    <property type="entry name" value="Radical_SAM"/>
    <property type="match status" value="1"/>
</dbReference>
<dbReference type="UniPathway" id="UPA00988"/>
<evidence type="ECO:0000256" key="2">
    <source>
        <dbReference type="ARBA" id="ARBA00004370"/>
    </source>
</evidence>
<keyword evidence="7" id="KW-0004">4Fe-4S</keyword>
<evidence type="ECO:0000256" key="17">
    <source>
        <dbReference type="ARBA" id="ARBA00023014"/>
    </source>
</evidence>
<evidence type="ECO:0000256" key="12">
    <source>
        <dbReference type="ARBA" id="ARBA00022694"/>
    </source>
</evidence>
<comment type="similarity">
    <text evidence="4">Belongs to the ELP3 family.</text>
</comment>
<feature type="transmembrane region" description="Helical" evidence="25">
    <location>
        <begin position="29"/>
        <end position="53"/>
    </location>
</feature>
<evidence type="ECO:0000256" key="3">
    <source>
        <dbReference type="ARBA" id="ARBA00005043"/>
    </source>
</evidence>
<evidence type="ECO:0000256" key="16">
    <source>
        <dbReference type="ARBA" id="ARBA00023004"/>
    </source>
</evidence>
<dbReference type="GO" id="GO:0046872">
    <property type="term" value="F:metal ion binding"/>
    <property type="evidence" value="ECO:0007669"/>
    <property type="project" value="UniProtKB-KW"/>
</dbReference>